<keyword evidence="3" id="KW-1185">Reference proteome</keyword>
<evidence type="ECO:0000313" key="3">
    <source>
        <dbReference type="Proteomes" id="UP000440578"/>
    </source>
</evidence>
<dbReference type="AlphaFoldDB" id="A0A6A4WW27"/>
<feature type="region of interest" description="Disordered" evidence="1">
    <location>
        <begin position="148"/>
        <end position="168"/>
    </location>
</feature>
<organism evidence="2 3">
    <name type="scientific">Amphibalanus amphitrite</name>
    <name type="common">Striped barnacle</name>
    <name type="synonym">Balanus amphitrite</name>
    <dbReference type="NCBI Taxonomy" id="1232801"/>
    <lineage>
        <taxon>Eukaryota</taxon>
        <taxon>Metazoa</taxon>
        <taxon>Ecdysozoa</taxon>
        <taxon>Arthropoda</taxon>
        <taxon>Crustacea</taxon>
        <taxon>Multicrustacea</taxon>
        <taxon>Cirripedia</taxon>
        <taxon>Thoracica</taxon>
        <taxon>Thoracicalcarea</taxon>
        <taxon>Balanomorpha</taxon>
        <taxon>Balanoidea</taxon>
        <taxon>Balanidae</taxon>
        <taxon>Amphibalaninae</taxon>
        <taxon>Amphibalanus</taxon>
    </lineage>
</organism>
<dbReference type="EMBL" id="VIIS01000334">
    <property type="protein sequence ID" value="KAF0310213.1"/>
    <property type="molecule type" value="Genomic_DNA"/>
</dbReference>
<accession>A0A6A4WW27</accession>
<proteinExistence type="predicted"/>
<comment type="caution">
    <text evidence="2">The sequence shown here is derived from an EMBL/GenBank/DDBJ whole genome shotgun (WGS) entry which is preliminary data.</text>
</comment>
<reference evidence="2 3" key="1">
    <citation type="submission" date="2019-07" db="EMBL/GenBank/DDBJ databases">
        <title>Draft genome assembly of a fouling barnacle, Amphibalanus amphitrite (Darwin, 1854): The first reference genome for Thecostraca.</title>
        <authorList>
            <person name="Kim W."/>
        </authorList>
    </citation>
    <scope>NUCLEOTIDE SEQUENCE [LARGE SCALE GENOMIC DNA]</scope>
    <source>
        <strain evidence="2">SNU_AA5</strain>
        <tissue evidence="2">Soma without cirri and trophi</tissue>
    </source>
</reference>
<evidence type="ECO:0000256" key="1">
    <source>
        <dbReference type="SAM" id="MobiDB-lite"/>
    </source>
</evidence>
<protein>
    <submittedName>
        <fullName evidence="2">Uncharacterized protein</fullName>
    </submittedName>
</protein>
<sequence>MSEKQRKKQRASPWKGTAGVARRAAAAGAKTRRKRNRERPGAAAVLAPAEPVAAELAPRRAATDGSLCVVFQLLLTADPDRCVLRLICEAEFVGPRWAASAEERLVHHLFGARPGRRPPLPAPMERAARRGRQARLRAAPSARCHLLQPALPRQPAGGRAARHRRQVL</sequence>
<evidence type="ECO:0000313" key="2">
    <source>
        <dbReference type="EMBL" id="KAF0310213.1"/>
    </source>
</evidence>
<name>A0A6A4WW27_AMPAM</name>
<dbReference type="Proteomes" id="UP000440578">
    <property type="component" value="Unassembled WGS sequence"/>
</dbReference>
<feature type="region of interest" description="Disordered" evidence="1">
    <location>
        <begin position="1"/>
        <end position="43"/>
    </location>
</feature>
<gene>
    <name evidence="2" type="ORF">FJT64_018747</name>
</gene>
<feature type="compositionally biased region" description="Basic residues" evidence="1">
    <location>
        <begin position="1"/>
        <end position="10"/>
    </location>
</feature>
<feature type="compositionally biased region" description="Low complexity" evidence="1">
    <location>
        <begin position="15"/>
        <end position="29"/>
    </location>
</feature>